<evidence type="ECO:0000256" key="13">
    <source>
        <dbReference type="ARBA" id="ARBA00034000"/>
    </source>
</evidence>
<evidence type="ECO:0000256" key="8">
    <source>
        <dbReference type="ARBA" id="ARBA00022960"/>
    </source>
</evidence>
<keyword evidence="11" id="KW-0511">Multifunctional enzyme</keyword>
<evidence type="ECO:0000256" key="7">
    <source>
        <dbReference type="ARBA" id="ARBA00022801"/>
    </source>
</evidence>
<evidence type="ECO:0000256" key="14">
    <source>
        <dbReference type="ARBA" id="ARBA00049902"/>
    </source>
</evidence>
<evidence type="ECO:0000256" key="15">
    <source>
        <dbReference type="SAM" id="MobiDB-lite"/>
    </source>
</evidence>
<dbReference type="EMBL" id="FORR01000003">
    <property type="protein sequence ID" value="SFI97545.1"/>
    <property type="molecule type" value="Genomic_DNA"/>
</dbReference>
<sequence length="728" mass="82379">MEKENENEKEKKKEKKTSITRNIFRWFFRTVFVLFVLILITAVGVVGVGLGYISAYAKDEKLRTRADYDKYLTNWSETSYAYFRPNKDGTPELIGRFHNDQDRQLIKDLREVSPYLIDAFIATEDREFYRHPGVAPRSVARAFYEQVQKAMGHETQTTGGSTITQQLVRTEILGERNKTGERKIREMVNAIRLEKFYSKDEIFIKYLNSAYFGQGANRKHLYGVVAAARGIFNKDIKDLALAQAAYIAGMVQRPIAYTPFPSQASQKEENLKRGIERMKIVLHNMLVTKKITQQQYEQALRFDIKGSLAKPEDLKNEDAFTTYPFLITAIEDEATTILQELYKDDPDLKGKKRDYFRRKVKSGGYKIYTTVDKNLYDAMNKAADTLYMPSTWYKGKEIREQIGATLIDNKTGDILSFVSGVKMNEENEEHAFIARNQTGSTMKPILAYGPAMNEGILSPDSVIIDEPVRKEWSSEYYQNADQKFHGRVTTAKALQWSYNIPAIKVFRKLGKEQAFKYLRMMGMEPHKLDGESLALGGATEGFTVTEMTGAYAMIANNGQFNKPHLIDRIEDSSGKVIYDFHQKYQPKQVFKPEVAYAMTQMLRTVVTSGTASGWIGGSTGGYNVAGKTGTTNDNTDLWFIGYTPEISLGVWAGYEFNLPGSTTLANQAWVRLFHAATQTAPELIQRGTSFSNPGGSVPYKCFECHRSAPPSSDEKPAQGAPNENEVLD</sequence>
<dbReference type="GO" id="GO:0009002">
    <property type="term" value="F:serine-type D-Ala-D-Ala carboxypeptidase activity"/>
    <property type="evidence" value="ECO:0007669"/>
    <property type="project" value="UniProtKB-EC"/>
</dbReference>
<evidence type="ECO:0000256" key="16">
    <source>
        <dbReference type="SAM" id="Phobius"/>
    </source>
</evidence>
<gene>
    <name evidence="19" type="ORF">SAMN05421852_103108</name>
</gene>
<evidence type="ECO:0000256" key="3">
    <source>
        <dbReference type="ARBA" id="ARBA00022645"/>
    </source>
</evidence>
<keyword evidence="3" id="KW-0121">Carboxypeptidase</keyword>
<comment type="subcellular location">
    <subcellularLocation>
        <location evidence="1">Cell membrane</location>
    </subcellularLocation>
</comment>
<dbReference type="Gene3D" id="1.10.3810.10">
    <property type="entry name" value="Biosynthetic peptidoglycan transglycosylase-like"/>
    <property type="match status" value="1"/>
</dbReference>
<evidence type="ECO:0000256" key="5">
    <source>
        <dbReference type="ARBA" id="ARBA00022676"/>
    </source>
</evidence>
<keyword evidence="9" id="KW-0573">Peptidoglycan synthesis</keyword>
<feature type="domain" description="Penicillin-binding protein transpeptidase" evidence="17">
    <location>
        <begin position="403"/>
        <end position="645"/>
    </location>
</feature>
<dbReference type="Proteomes" id="UP000199545">
    <property type="component" value="Unassembled WGS sequence"/>
</dbReference>
<keyword evidence="16" id="KW-1133">Transmembrane helix</keyword>
<keyword evidence="12" id="KW-0961">Cell wall biogenesis/degradation</keyword>
<evidence type="ECO:0000256" key="12">
    <source>
        <dbReference type="ARBA" id="ARBA00023316"/>
    </source>
</evidence>
<evidence type="ECO:0000259" key="18">
    <source>
        <dbReference type="Pfam" id="PF00912"/>
    </source>
</evidence>
<protein>
    <submittedName>
        <fullName evidence="19">Penicillin-binding protein</fullName>
    </submittedName>
</protein>
<evidence type="ECO:0000259" key="17">
    <source>
        <dbReference type="Pfam" id="PF00905"/>
    </source>
</evidence>
<dbReference type="Gene3D" id="3.40.710.10">
    <property type="entry name" value="DD-peptidase/beta-lactamase superfamily"/>
    <property type="match status" value="1"/>
</dbReference>
<name>A0A1I3MLE6_9BACL</name>
<keyword evidence="4" id="KW-0645">Protease</keyword>
<dbReference type="InterPro" id="IPR001460">
    <property type="entry name" value="PCN-bd_Tpept"/>
</dbReference>
<dbReference type="InterPro" id="IPR050396">
    <property type="entry name" value="Glycosyltr_51/Transpeptidase"/>
</dbReference>
<dbReference type="InterPro" id="IPR001264">
    <property type="entry name" value="Glyco_trans_51"/>
</dbReference>
<dbReference type="GO" id="GO:0008360">
    <property type="term" value="P:regulation of cell shape"/>
    <property type="evidence" value="ECO:0007669"/>
    <property type="project" value="UniProtKB-KW"/>
</dbReference>
<dbReference type="Pfam" id="PF00905">
    <property type="entry name" value="Transpeptidase"/>
    <property type="match status" value="1"/>
</dbReference>
<accession>A0A1I3MLE6</accession>
<dbReference type="OrthoDB" id="9766909at2"/>
<proteinExistence type="predicted"/>
<evidence type="ECO:0000256" key="10">
    <source>
        <dbReference type="ARBA" id="ARBA00023136"/>
    </source>
</evidence>
<dbReference type="InterPro" id="IPR036950">
    <property type="entry name" value="PBP_transglycosylase"/>
</dbReference>
<evidence type="ECO:0000256" key="1">
    <source>
        <dbReference type="ARBA" id="ARBA00004236"/>
    </source>
</evidence>
<dbReference type="InterPro" id="IPR023346">
    <property type="entry name" value="Lysozyme-like_dom_sf"/>
</dbReference>
<dbReference type="GO" id="GO:0009252">
    <property type="term" value="P:peptidoglycan biosynthetic process"/>
    <property type="evidence" value="ECO:0007669"/>
    <property type="project" value="UniProtKB-KW"/>
</dbReference>
<dbReference type="PANTHER" id="PTHR32282:SF11">
    <property type="entry name" value="PENICILLIN-BINDING PROTEIN 1B"/>
    <property type="match status" value="1"/>
</dbReference>
<dbReference type="GO" id="GO:0005886">
    <property type="term" value="C:plasma membrane"/>
    <property type="evidence" value="ECO:0007669"/>
    <property type="project" value="UniProtKB-SubCell"/>
</dbReference>
<dbReference type="GO" id="GO:0008658">
    <property type="term" value="F:penicillin binding"/>
    <property type="evidence" value="ECO:0007669"/>
    <property type="project" value="InterPro"/>
</dbReference>
<keyword evidence="8" id="KW-0133">Cell shape</keyword>
<keyword evidence="6" id="KW-0808">Transferase</keyword>
<evidence type="ECO:0000256" key="9">
    <source>
        <dbReference type="ARBA" id="ARBA00022984"/>
    </source>
</evidence>
<dbReference type="SUPFAM" id="SSF53955">
    <property type="entry name" value="Lysozyme-like"/>
    <property type="match status" value="1"/>
</dbReference>
<keyword evidence="5" id="KW-0328">Glycosyltransferase</keyword>
<evidence type="ECO:0000256" key="4">
    <source>
        <dbReference type="ARBA" id="ARBA00022670"/>
    </source>
</evidence>
<dbReference type="GO" id="GO:0006508">
    <property type="term" value="P:proteolysis"/>
    <property type="evidence" value="ECO:0007669"/>
    <property type="project" value="UniProtKB-KW"/>
</dbReference>
<feature type="transmembrane region" description="Helical" evidence="16">
    <location>
        <begin position="26"/>
        <end position="53"/>
    </location>
</feature>
<dbReference type="PANTHER" id="PTHR32282">
    <property type="entry name" value="BINDING PROTEIN TRANSPEPTIDASE, PUTATIVE-RELATED"/>
    <property type="match status" value="1"/>
</dbReference>
<evidence type="ECO:0000256" key="11">
    <source>
        <dbReference type="ARBA" id="ARBA00023268"/>
    </source>
</evidence>
<dbReference type="GO" id="GO:0030288">
    <property type="term" value="C:outer membrane-bounded periplasmic space"/>
    <property type="evidence" value="ECO:0007669"/>
    <property type="project" value="TreeGrafter"/>
</dbReference>
<keyword evidence="16" id="KW-0812">Transmembrane</keyword>
<dbReference type="STRING" id="46223.SAMN05421852_103108"/>
<feature type="compositionally biased region" description="Basic and acidic residues" evidence="15">
    <location>
        <begin position="706"/>
        <end position="716"/>
    </location>
</feature>
<feature type="region of interest" description="Disordered" evidence="15">
    <location>
        <begin position="706"/>
        <end position="728"/>
    </location>
</feature>
<dbReference type="GO" id="GO:0071555">
    <property type="term" value="P:cell wall organization"/>
    <property type="evidence" value="ECO:0007669"/>
    <property type="project" value="UniProtKB-KW"/>
</dbReference>
<dbReference type="InterPro" id="IPR012338">
    <property type="entry name" value="Beta-lactam/transpept-like"/>
</dbReference>
<evidence type="ECO:0000256" key="6">
    <source>
        <dbReference type="ARBA" id="ARBA00022679"/>
    </source>
</evidence>
<keyword evidence="10 16" id="KW-0472">Membrane</keyword>
<dbReference type="Pfam" id="PF00912">
    <property type="entry name" value="Transgly"/>
    <property type="match status" value="1"/>
</dbReference>
<keyword evidence="20" id="KW-1185">Reference proteome</keyword>
<feature type="domain" description="Glycosyl transferase family 51" evidence="18">
    <location>
        <begin position="93"/>
        <end position="285"/>
    </location>
</feature>
<evidence type="ECO:0000256" key="2">
    <source>
        <dbReference type="ARBA" id="ARBA00022475"/>
    </source>
</evidence>
<keyword evidence="2" id="KW-1003">Cell membrane</keyword>
<dbReference type="RefSeq" id="WP_093228449.1">
    <property type="nucleotide sequence ID" value="NZ_FORR01000003.1"/>
</dbReference>
<reference evidence="19 20" key="1">
    <citation type="submission" date="2016-10" db="EMBL/GenBank/DDBJ databases">
        <authorList>
            <person name="de Groot N.N."/>
        </authorList>
    </citation>
    <scope>NUCLEOTIDE SEQUENCE [LARGE SCALE GENOMIC DNA]</scope>
    <source>
        <strain evidence="19 20">DSM 44778</strain>
    </source>
</reference>
<dbReference type="AlphaFoldDB" id="A0A1I3MLE6"/>
<dbReference type="GO" id="GO:0008955">
    <property type="term" value="F:peptidoglycan glycosyltransferase activity"/>
    <property type="evidence" value="ECO:0007669"/>
    <property type="project" value="UniProtKB-EC"/>
</dbReference>
<evidence type="ECO:0000313" key="19">
    <source>
        <dbReference type="EMBL" id="SFI97545.1"/>
    </source>
</evidence>
<keyword evidence="7" id="KW-0378">Hydrolase</keyword>
<dbReference type="SUPFAM" id="SSF56601">
    <property type="entry name" value="beta-lactamase/transpeptidase-like"/>
    <property type="match status" value="1"/>
</dbReference>
<comment type="catalytic activity">
    <reaction evidence="13">
        <text>Preferential cleavage: (Ac)2-L-Lys-D-Ala-|-D-Ala. Also transpeptidation of peptidyl-alanyl moieties that are N-acyl substituents of D-alanine.</text>
        <dbReference type="EC" id="3.4.16.4"/>
    </reaction>
</comment>
<evidence type="ECO:0000313" key="20">
    <source>
        <dbReference type="Proteomes" id="UP000199545"/>
    </source>
</evidence>
<comment type="catalytic activity">
    <reaction evidence="14">
        <text>[GlcNAc-(1-&gt;4)-Mur2Ac(oyl-L-Ala-gamma-D-Glu-L-Lys-D-Ala-D-Ala)](n)-di-trans,octa-cis-undecaprenyl diphosphate + beta-D-GlcNAc-(1-&gt;4)-Mur2Ac(oyl-L-Ala-gamma-D-Glu-L-Lys-D-Ala-D-Ala)-di-trans,octa-cis-undecaprenyl diphosphate = [GlcNAc-(1-&gt;4)-Mur2Ac(oyl-L-Ala-gamma-D-Glu-L-Lys-D-Ala-D-Ala)](n+1)-di-trans,octa-cis-undecaprenyl diphosphate + di-trans,octa-cis-undecaprenyl diphosphate + H(+)</text>
        <dbReference type="Rhea" id="RHEA:23708"/>
        <dbReference type="Rhea" id="RHEA-COMP:9602"/>
        <dbReference type="Rhea" id="RHEA-COMP:9603"/>
        <dbReference type="ChEBI" id="CHEBI:15378"/>
        <dbReference type="ChEBI" id="CHEBI:58405"/>
        <dbReference type="ChEBI" id="CHEBI:60033"/>
        <dbReference type="ChEBI" id="CHEBI:78435"/>
        <dbReference type="EC" id="2.4.99.28"/>
    </reaction>
</comment>
<organism evidence="19 20">
    <name type="scientific">Thermoflavimicrobium dichotomicum</name>
    <dbReference type="NCBI Taxonomy" id="46223"/>
    <lineage>
        <taxon>Bacteria</taxon>
        <taxon>Bacillati</taxon>
        <taxon>Bacillota</taxon>
        <taxon>Bacilli</taxon>
        <taxon>Bacillales</taxon>
        <taxon>Thermoactinomycetaceae</taxon>
        <taxon>Thermoflavimicrobium</taxon>
    </lineage>
</organism>